<evidence type="ECO:0000313" key="1">
    <source>
        <dbReference type="EMBL" id="CAG6467053.1"/>
    </source>
</evidence>
<reference evidence="1" key="1">
    <citation type="submission" date="2021-05" db="EMBL/GenBank/DDBJ databases">
        <authorList>
            <person name="Alioto T."/>
            <person name="Alioto T."/>
            <person name="Gomez Garrido J."/>
        </authorList>
    </citation>
    <scope>NUCLEOTIDE SEQUENCE</scope>
</reference>
<proteinExistence type="predicted"/>
<organism evidence="1">
    <name type="scientific">Culex pipiens</name>
    <name type="common">House mosquito</name>
    <dbReference type="NCBI Taxonomy" id="7175"/>
    <lineage>
        <taxon>Eukaryota</taxon>
        <taxon>Metazoa</taxon>
        <taxon>Ecdysozoa</taxon>
        <taxon>Arthropoda</taxon>
        <taxon>Hexapoda</taxon>
        <taxon>Insecta</taxon>
        <taxon>Pterygota</taxon>
        <taxon>Neoptera</taxon>
        <taxon>Endopterygota</taxon>
        <taxon>Diptera</taxon>
        <taxon>Nematocera</taxon>
        <taxon>Culicoidea</taxon>
        <taxon>Culicidae</taxon>
        <taxon>Culicinae</taxon>
        <taxon>Culicini</taxon>
        <taxon>Culex</taxon>
        <taxon>Culex</taxon>
    </lineage>
</organism>
<dbReference type="EMBL" id="HBUE01057469">
    <property type="protein sequence ID" value="CAG6467053.1"/>
    <property type="molecule type" value="Transcribed_RNA"/>
</dbReference>
<dbReference type="EMBL" id="HBUE01057461">
    <property type="protein sequence ID" value="CAG6467030.1"/>
    <property type="molecule type" value="Transcribed_RNA"/>
</dbReference>
<dbReference type="AlphaFoldDB" id="A0A8D8FE22"/>
<accession>A0A8D8FE22</accession>
<sequence length="127" mass="14142">MSSFNSTPNTPQLTHPLIGCTNPTHVSRYLTLLITSRCNTGRLNIIYNKSTALAAAGSHSRSCRKSFHRRRKCTQTRCVLSVNRTADISRHGSHSTGKHAAQMLLEATELFLIDRTLAGRCVCSRWD</sequence>
<protein>
    <submittedName>
        <fullName evidence="1">(northern house mosquito) hypothetical protein</fullName>
    </submittedName>
</protein>
<dbReference type="EMBL" id="HBUE01057467">
    <property type="protein sequence ID" value="CAG6467046.1"/>
    <property type="molecule type" value="Transcribed_RNA"/>
</dbReference>
<name>A0A8D8FE22_CULPI</name>